<dbReference type="EMBL" id="CAJVQB010018382">
    <property type="protein sequence ID" value="CAG8787449.1"/>
    <property type="molecule type" value="Genomic_DNA"/>
</dbReference>
<dbReference type="Proteomes" id="UP000789901">
    <property type="component" value="Unassembled WGS sequence"/>
</dbReference>
<reference evidence="1 2" key="1">
    <citation type="submission" date="2021-06" db="EMBL/GenBank/DDBJ databases">
        <authorList>
            <person name="Kallberg Y."/>
            <person name="Tangrot J."/>
            <person name="Rosling A."/>
        </authorList>
    </citation>
    <scope>NUCLEOTIDE SEQUENCE [LARGE SCALE GENOMIC DNA]</scope>
    <source>
        <strain evidence="1 2">120-4 pot B 10/14</strain>
    </source>
</reference>
<proteinExistence type="predicted"/>
<accession>A0ABN7VMW2</accession>
<evidence type="ECO:0000313" key="1">
    <source>
        <dbReference type="EMBL" id="CAG8787449.1"/>
    </source>
</evidence>
<keyword evidence="2" id="KW-1185">Reference proteome</keyword>
<name>A0ABN7VMW2_GIGMA</name>
<sequence>KDYFLETFKKYKAKKNEQFFPLHHGIFKTQLQKIANLEDSQYKFYKKKAQAAINAFERKNNTSKITQTVESDRRLATINTITELLRNSKPNIRQTDDITNIIPLKDYDLQNLLIIGSIPVIKTNIPLHNYPDETFEVLEYDRHLVLKHHAEFEAFRNNVLIELGKEVQLLREIYHGAYGHKDTLELHIKLRLLTVHRAKEQFSCLKLSDLTNFNNIDWRSNNIIINGWAAPFADCFRHILVEHEKNKKVFENAQEPLKLELKTYRLITVIFTNQPFSGNYADIPLDCLLICQQNFQDYFGYIFAFHAAFAITRDSNPNFINPDHLCVALKIPRQLSGEISRKRPFRLRNEIIKKVPKMQNHLDAVKMMSFFPYEDDVRALDLPIKRQRDKYRNVNHTKLNGINKKNLRLQ</sequence>
<feature type="non-terminal residue" evidence="1">
    <location>
        <position position="1"/>
    </location>
</feature>
<gene>
    <name evidence="1" type="ORF">GMARGA_LOCUS20684</name>
</gene>
<comment type="caution">
    <text evidence="1">The sequence shown here is derived from an EMBL/GenBank/DDBJ whole genome shotgun (WGS) entry which is preliminary data.</text>
</comment>
<organism evidence="1 2">
    <name type="scientific">Gigaspora margarita</name>
    <dbReference type="NCBI Taxonomy" id="4874"/>
    <lineage>
        <taxon>Eukaryota</taxon>
        <taxon>Fungi</taxon>
        <taxon>Fungi incertae sedis</taxon>
        <taxon>Mucoromycota</taxon>
        <taxon>Glomeromycotina</taxon>
        <taxon>Glomeromycetes</taxon>
        <taxon>Diversisporales</taxon>
        <taxon>Gigasporaceae</taxon>
        <taxon>Gigaspora</taxon>
    </lineage>
</organism>
<evidence type="ECO:0000313" key="2">
    <source>
        <dbReference type="Proteomes" id="UP000789901"/>
    </source>
</evidence>
<protein>
    <submittedName>
        <fullName evidence="1">31552_t:CDS:1</fullName>
    </submittedName>
</protein>